<dbReference type="RefSeq" id="WP_181193214.1">
    <property type="nucleotide sequence ID" value="NZ_PVNH01000003.1"/>
</dbReference>
<dbReference type="Proteomes" id="UP000238362">
    <property type="component" value="Unassembled WGS sequence"/>
</dbReference>
<dbReference type="AlphaFoldDB" id="A0A2T0LYJ1"/>
<keyword evidence="2" id="KW-0732">Signal</keyword>
<evidence type="ECO:0000313" key="3">
    <source>
        <dbReference type="EMBL" id="PRX49174.1"/>
    </source>
</evidence>
<evidence type="ECO:0000256" key="1">
    <source>
        <dbReference type="SAM" id="MobiDB-lite"/>
    </source>
</evidence>
<sequence length="67" mass="6515">MRSRTLAGLAVAGFSAAAVAGGAAYAANGTEGEPEPTVRIVQEAQPGEDRDCPGEGAPTAATTEAGL</sequence>
<feature type="compositionally biased region" description="Low complexity" evidence="1">
    <location>
        <begin position="54"/>
        <end position="67"/>
    </location>
</feature>
<proteinExistence type="predicted"/>
<feature type="region of interest" description="Disordered" evidence="1">
    <location>
        <begin position="45"/>
        <end position="67"/>
    </location>
</feature>
<accession>A0A2T0LYJ1</accession>
<evidence type="ECO:0000256" key="2">
    <source>
        <dbReference type="SAM" id="SignalP"/>
    </source>
</evidence>
<organism evidence="3 4">
    <name type="scientific">Prauserella shujinwangii</name>
    <dbReference type="NCBI Taxonomy" id="1453103"/>
    <lineage>
        <taxon>Bacteria</taxon>
        <taxon>Bacillati</taxon>
        <taxon>Actinomycetota</taxon>
        <taxon>Actinomycetes</taxon>
        <taxon>Pseudonocardiales</taxon>
        <taxon>Pseudonocardiaceae</taxon>
        <taxon>Prauserella</taxon>
    </lineage>
</organism>
<reference evidence="3 4" key="1">
    <citation type="submission" date="2018-03" db="EMBL/GenBank/DDBJ databases">
        <title>Genomic Encyclopedia of Type Strains, Phase III (KMG-III): the genomes of soil and plant-associated and newly described type strains.</title>
        <authorList>
            <person name="Whitman W."/>
        </authorList>
    </citation>
    <scope>NUCLEOTIDE SEQUENCE [LARGE SCALE GENOMIC DNA]</scope>
    <source>
        <strain evidence="3 4">CGMCC 4.7125</strain>
    </source>
</reference>
<keyword evidence="4" id="KW-1185">Reference proteome</keyword>
<dbReference type="EMBL" id="PVNH01000003">
    <property type="protein sequence ID" value="PRX49174.1"/>
    <property type="molecule type" value="Genomic_DNA"/>
</dbReference>
<feature type="chain" id="PRO_5038817505" evidence="2">
    <location>
        <begin position="21"/>
        <end position="67"/>
    </location>
</feature>
<feature type="signal peptide" evidence="2">
    <location>
        <begin position="1"/>
        <end position="20"/>
    </location>
</feature>
<gene>
    <name evidence="3" type="ORF">B0I33_103207</name>
</gene>
<name>A0A2T0LYJ1_9PSEU</name>
<evidence type="ECO:0000313" key="4">
    <source>
        <dbReference type="Proteomes" id="UP000238362"/>
    </source>
</evidence>
<protein>
    <submittedName>
        <fullName evidence="3">Uncharacterized protein</fullName>
    </submittedName>
</protein>
<comment type="caution">
    <text evidence="3">The sequence shown here is derived from an EMBL/GenBank/DDBJ whole genome shotgun (WGS) entry which is preliminary data.</text>
</comment>